<keyword evidence="4" id="KW-1185">Reference proteome</keyword>
<feature type="region of interest" description="Disordered" evidence="1">
    <location>
        <begin position="31"/>
        <end position="62"/>
    </location>
</feature>
<dbReference type="Pfam" id="PF00239">
    <property type="entry name" value="Resolvase"/>
    <property type="match status" value="1"/>
</dbReference>
<feature type="domain" description="Resolvase/invertase-type recombinase catalytic" evidence="2">
    <location>
        <begin position="45"/>
        <end position="102"/>
    </location>
</feature>
<feature type="region of interest" description="Disordered" evidence="1">
    <location>
        <begin position="91"/>
        <end position="113"/>
    </location>
</feature>
<dbReference type="EMBL" id="JAAGOA010000007">
    <property type="protein sequence ID" value="NEE00847.1"/>
    <property type="molecule type" value="Genomic_DNA"/>
</dbReference>
<proteinExistence type="predicted"/>
<reference evidence="3 4" key="1">
    <citation type="submission" date="2020-02" db="EMBL/GenBank/DDBJ databases">
        <authorList>
            <person name="Li X.-J."/>
            <person name="Han X.-M."/>
        </authorList>
    </citation>
    <scope>NUCLEOTIDE SEQUENCE [LARGE SCALE GENOMIC DNA]</scope>
    <source>
        <strain evidence="3 4">CCTCC AB 2017055</strain>
    </source>
</reference>
<evidence type="ECO:0000259" key="2">
    <source>
        <dbReference type="Pfam" id="PF00239"/>
    </source>
</evidence>
<organism evidence="3 4">
    <name type="scientific">Phytoactinopolyspora halotolerans</name>
    <dbReference type="NCBI Taxonomy" id="1981512"/>
    <lineage>
        <taxon>Bacteria</taxon>
        <taxon>Bacillati</taxon>
        <taxon>Actinomycetota</taxon>
        <taxon>Actinomycetes</taxon>
        <taxon>Jiangellales</taxon>
        <taxon>Jiangellaceae</taxon>
        <taxon>Phytoactinopolyspora</taxon>
    </lineage>
</organism>
<comment type="caution">
    <text evidence="3">The sequence shown here is derived from an EMBL/GenBank/DDBJ whole genome shotgun (WGS) entry which is preliminary data.</text>
</comment>
<evidence type="ECO:0000313" key="4">
    <source>
        <dbReference type="Proteomes" id="UP000475214"/>
    </source>
</evidence>
<dbReference type="GO" id="GO:0000150">
    <property type="term" value="F:DNA strand exchange activity"/>
    <property type="evidence" value="ECO:0007669"/>
    <property type="project" value="InterPro"/>
</dbReference>
<dbReference type="AlphaFoldDB" id="A0A6L9S797"/>
<dbReference type="Gene3D" id="3.40.50.1390">
    <property type="entry name" value="Resolvase, N-terminal catalytic domain"/>
    <property type="match status" value="1"/>
</dbReference>
<accession>A0A6L9S797</accession>
<dbReference type="GO" id="GO:0003677">
    <property type="term" value="F:DNA binding"/>
    <property type="evidence" value="ECO:0007669"/>
    <property type="project" value="InterPro"/>
</dbReference>
<protein>
    <submittedName>
        <fullName evidence="3">Recombinase family protein</fullName>
    </submittedName>
</protein>
<dbReference type="SUPFAM" id="SSF53041">
    <property type="entry name" value="Resolvase-like"/>
    <property type="match status" value="1"/>
</dbReference>
<evidence type="ECO:0000313" key="3">
    <source>
        <dbReference type="EMBL" id="NEE00847.1"/>
    </source>
</evidence>
<dbReference type="Proteomes" id="UP000475214">
    <property type="component" value="Unassembled WGS sequence"/>
</dbReference>
<sequence length="113" mass="12405">MAAVVDDIVMTITLDHHTTLRWRESAVAISWRPASGRPPGNQHTRRPGAMTSATNAQHGESEVAMRKLSRMARNRLDDAMVMDDLRKRGVTLASATESIDDSPAGEPRRGQVT</sequence>
<dbReference type="InterPro" id="IPR036162">
    <property type="entry name" value="Resolvase-like_N_sf"/>
</dbReference>
<name>A0A6L9S797_9ACTN</name>
<evidence type="ECO:0000256" key="1">
    <source>
        <dbReference type="SAM" id="MobiDB-lite"/>
    </source>
</evidence>
<gene>
    <name evidence="3" type="ORF">G1H10_11775</name>
</gene>
<dbReference type="InterPro" id="IPR006119">
    <property type="entry name" value="Resolv_N"/>
</dbReference>